<name>A0A3E1KD96_9GAMM</name>
<feature type="transmembrane region" description="Helical" evidence="7">
    <location>
        <begin position="38"/>
        <end position="58"/>
    </location>
</feature>
<evidence type="ECO:0000256" key="6">
    <source>
        <dbReference type="SAM" id="MobiDB-lite"/>
    </source>
</evidence>
<comment type="similarity">
    <text evidence="2">Belongs to the autoinducer-2 exporter (AI-2E) (TC 2.A.86) family.</text>
</comment>
<evidence type="ECO:0000256" key="2">
    <source>
        <dbReference type="ARBA" id="ARBA00009773"/>
    </source>
</evidence>
<gene>
    <name evidence="8" type="ORF">DZC52_02170</name>
</gene>
<feature type="transmembrane region" description="Helical" evidence="7">
    <location>
        <begin position="317"/>
        <end position="348"/>
    </location>
</feature>
<evidence type="ECO:0000256" key="7">
    <source>
        <dbReference type="SAM" id="Phobius"/>
    </source>
</evidence>
<evidence type="ECO:0000256" key="4">
    <source>
        <dbReference type="ARBA" id="ARBA00022989"/>
    </source>
</evidence>
<keyword evidence="5 7" id="KW-0472">Membrane</keyword>
<dbReference type="EMBL" id="QUZK01000012">
    <property type="protein sequence ID" value="RFF32295.1"/>
    <property type="molecule type" value="Genomic_DNA"/>
</dbReference>
<feature type="transmembrane region" description="Helical" evidence="7">
    <location>
        <begin position="246"/>
        <end position="270"/>
    </location>
</feature>
<feature type="transmembrane region" description="Helical" evidence="7">
    <location>
        <begin position="12"/>
        <end position="32"/>
    </location>
</feature>
<evidence type="ECO:0000313" key="8">
    <source>
        <dbReference type="EMBL" id="RFF32295.1"/>
    </source>
</evidence>
<feature type="transmembrane region" description="Helical" evidence="7">
    <location>
        <begin position="70"/>
        <end position="92"/>
    </location>
</feature>
<proteinExistence type="inferred from homology"/>
<feature type="transmembrane region" description="Helical" evidence="7">
    <location>
        <begin position="223"/>
        <end position="240"/>
    </location>
</feature>
<feature type="compositionally biased region" description="Acidic residues" evidence="6">
    <location>
        <begin position="378"/>
        <end position="387"/>
    </location>
</feature>
<dbReference type="Pfam" id="PF01594">
    <property type="entry name" value="AI-2E_transport"/>
    <property type="match status" value="1"/>
</dbReference>
<dbReference type="RefSeq" id="WP_116649477.1">
    <property type="nucleotide sequence ID" value="NZ_QUZK01000012.1"/>
</dbReference>
<comment type="caution">
    <text evidence="8">The sequence shown here is derived from an EMBL/GenBank/DDBJ whole genome shotgun (WGS) entry which is preliminary data.</text>
</comment>
<evidence type="ECO:0000256" key="5">
    <source>
        <dbReference type="ARBA" id="ARBA00023136"/>
    </source>
</evidence>
<evidence type="ECO:0000256" key="3">
    <source>
        <dbReference type="ARBA" id="ARBA00022692"/>
    </source>
</evidence>
<evidence type="ECO:0000256" key="1">
    <source>
        <dbReference type="ARBA" id="ARBA00004141"/>
    </source>
</evidence>
<evidence type="ECO:0000313" key="9">
    <source>
        <dbReference type="Proteomes" id="UP000260351"/>
    </source>
</evidence>
<dbReference type="Proteomes" id="UP000260351">
    <property type="component" value="Unassembled WGS sequence"/>
</dbReference>
<feature type="region of interest" description="Disordered" evidence="6">
    <location>
        <begin position="368"/>
        <end position="387"/>
    </location>
</feature>
<comment type="subcellular location">
    <subcellularLocation>
        <location evidence="1">Membrane</location>
        <topology evidence="1">Multi-pass membrane protein</topology>
    </subcellularLocation>
</comment>
<dbReference type="GO" id="GO:0055085">
    <property type="term" value="P:transmembrane transport"/>
    <property type="evidence" value="ECO:0007669"/>
    <property type="project" value="TreeGrafter"/>
</dbReference>
<dbReference type="AlphaFoldDB" id="A0A3E1KD96"/>
<dbReference type="OrthoDB" id="5792512at2"/>
<feature type="transmembrane region" description="Helical" evidence="7">
    <location>
        <begin position="279"/>
        <end position="297"/>
    </location>
</feature>
<keyword evidence="4 7" id="KW-1133">Transmembrane helix</keyword>
<feature type="transmembrane region" description="Helical" evidence="7">
    <location>
        <begin position="164"/>
        <end position="182"/>
    </location>
</feature>
<dbReference type="InterPro" id="IPR002549">
    <property type="entry name" value="AI-2E-like"/>
</dbReference>
<organism evidence="8 9">
    <name type="scientific">Wenzhouxiangella sediminis</name>
    <dbReference type="NCBI Taxonomy" id="1792836"/>
    <lineage>
        <taxon>Bacteria</taxon>
        <taxon>Pseudomonadati</taxon>
        <taxon>Pseudomonadota</taxon>
        <taxon>Gammaproteobacteria</taxon>
        <taxon>Chromatiales</taxon>
        <taxon>Wenzhouxiangellaceae</taxon>
        <taxon>Wenzhouxiangella</taxon>
    </lineage>
</organism>
<dbReference type="PANTHER" id="PTHR21716">
    <property type="entry name" value="TRANSMEMBRANE PROTEIN"/>
    <property type="match status" value="1"/>
</dbReference>
<dbReference type="GO" id="GO:0016020">
    <property type="term" value="C:membrane"/>
    <property type="evidence" value="ECO:0007669"/>
    <property type="project" value="UniProtKB-SubCell"/>
</dbReference>
<keyword evidence="3 7" id="KW-0812">Transmembrane</keyword>
<accession>A0A3E1KD96</accession>
<dbReference type="PANTHER" id="PTHR21716:SF64">
    <property type="entry name" value="AI-2 TRANSPORT PROTEIN TQSA"/>
    <property type="match status" value="1"/>
</dbReference>
<protein>
    <submittedName>
        <fullName evidence="8">AI-2E family transporter</fullName>
    </submittedName>
</protein>
<sequence length="387" mass="42536">MSEREHVPFPRLSRYQIGWILASLLIAGWLLWLLGPVLTPFFISVLIAYIVNPIVGWLEDHRMRRDLAVSLVFAVAFVLIVIVLLIVIPVLVREVADFLGRLPGYLDALQKNVLPWIEAQLGIELNLQSFDVERARNLIQEYFSNIAGAAGNVLSVMTQSGGRFLVWISSMILVPLVTFYLLRDWRLLMDTLRDILPRNIEPTAVKLLEDCDEALGGFLRGQLMVMVSLGLVYAIGLWIVGLNNAIAIGMISGLVSFVPYLGAIIGVLLAGTTAVIQDFSFFFLLSVGVVFVVGQLIESFVLTPKLVGDRIGLHPVLVIFAVMAGGQLFGFAGVLLALPAAAAGTVIVRFVYNNYKLSEVYQANHAVDDERPEASGSESDDEAPEDR</sequence>
<keyword evidence="9" id="KW-1185">Reference proteome</keyword>
<reference evidence="8 9" key="1">
    <citation type="submission" date="2018-08" db="EMBL/GenBank/DDBJ databases">
        <title>Wenzhouxiangella salilacus sp. nov., a novel bacterium isolated from a saline lake in Xinjiang Province, China.</title>
        <authorList>
            <person name="Han S."/>
        </authorList>
    </citation>
    <scope>NUCLEOTIDE SEQUENCE [LARGE SCALE GENOMIC DNA]</scope>
    <source>
        <strain evidence="8 9">XDB06</strain>
    </source>
</reference>